<dbReference type="InterPro" id="IPR013320">
    <property type="entry name" value="ConA-like_dom_sf"/>
</dbReference>
<evidence type="ECO:0000259" key="16">
    <source>
        <dbReference type="PROSITE" id="PS51763"/>
    </source>
</evidence>
<gene>
    <name evidence="17" type="ORF">BCR36DRAFT_62279</name>
</gene>
<evidence type="ECO:0000313" key="17">
    <source>
        <dbReference type="EMBL" id="ORX49962.1"/>
    </source>
</evidence>
<evidence type="ECO:0000256" key="5">
    <source>
        <dbReference type="ARBA" id="ARBA00022729"/>
    </source>
</evidence>
<accession>A0A1Y1V9Q7</accession>
<feature type="signal peptide" evidence="13">
    <location>
        <begin position="1"/>
        <end position="18"/>
    </location>
</feature>
<feature type="domain" description="CBM10" evidence="16">
    <location>
        <begin position="328"/>
        <end position="367"/>
    </location>
</feature>
<feature type="chain" id="PRO_5012598426" description="endo-1,4-beta-xylanase" evidence="13">
    <location>
        <begin position="19"/>
        <end position="919"/>
    </location>
</feature>
<dbReference type="PANTHER" id="PTHR46828:SF2">
    <property type="entry name" value="ENDO-1,4-BETA-XYLANASE A-RELATED"/>
    <property type="match status" value="1"/>
</dbReference>
<dbReference type="InterPro" id="IPR011330">
    <property type="entry name" value="Glyco_hydro/deAcase_b/a-brl"/>
</dbReference>
<dbReference type="InterPro" id="IPR009034">
    <property type="entry name" value="Dockerin_dom_fun_sf"/>
</dbReference>
<dbReference type="Pfam" id="PF00457">
    <property type="entry name" value="Glyco_hydro_11"/>
    <property type="match status" value="3"/>
</dbReference>
<evidence type="ECO:0000256" key="12">
    <source>
        <dbReference type="SAM" id="MobiDB-lite"/>
    </source>
</evidence>
<evidence type="ECO:0000256" key="11">
    <source>
        <dbReference type="PROSITE-ProRule" id="PRU01097"/>
    </source>
</evidence>
<dbReference type="Gene3D" id="3.90.1220.10">
    <property type="entry name" value="Cellulose docking domain, dockering"/>
    <property type="match status" value="2"/>
</dbReference>
<evidence type="ECO:0000256" key="4">
    <source>
        <dbReference type="ARBA" id="ARBA00022651"/>
    </source>
</evidence>
<feature type="domain" description="CBM10" evidence="16">
    <location>
        <begin position="377"/>
        <end position="416"/>
    </location>
</feature>
<comment type="similarity">
    <text evidence="11">Belongs to the glycosyl hydrolase 11 (cellulase G) family.</text>
</comment>
<dbReference type="SUPFAM" id="SSF64571">
    <property type="entry name" value="Cellulose docking domain, dockering"/>
    <property type="match status" value="2"/>
</dbReference>
<keyword evidence="17" id="KW-0430">Lectin</keyword>
<evidence type="ECO:0000256" key="8">
    <source>
        <dbReference type="ARBA" id="ARBA00023277"/>
    </source>
</evidence>
<comment type="caution">
    <text evidence="11">Lacks conserved residue(s) required for the propagation of feature annotation.</text>
</comment>
<keyword evidence="5 13" id="KW-0732">Signal</keyword>
<feature type="domain" description="GH11" evidence="15">
    <location>
        <begin position="33"/>
        <end position="281"/>
    </location>
</feature>
<dbReference type="Pfam" id="PF02013">
    <property type="entry name" value="CBM_10"/>
    <property type="match status" value="2"/>
</dbReference>
<feature type="compositionally biased region" description="Low complexity" evidence="12">
    <location>
        <begin position="309"/>
        <end position="326"/>
    </location>
</feature>
<feature type="domain" description="NodB homology" evidence="14">
    <location>
        <begin position="717"/>
        <end position="907"/>
    </location>
</feature>
<keyword evidence="4" id="KW-0858">Xylan degradation</keyword>
<dbReference type="Pfam" id="PF01522">
    <property type="entry name" value="Polysacc_deac_1"/>
    <property type="match status" value="1"/>
</dbReference>
<feature type="region of interest" description="Disordered" evidence="12">
    <location>
        <begin position="424"/>
        <end position="449"/>
    </location>
</feature>
<feature type="domain" description="GH11" evidence="15">
    <location>
        <begin position="461"/>
        <end position="662"/>
    </location>
</feature>
<evidence type="ECO:0000259" key="15">
    <source>
        <dbReference type="PROSITE" id="PS51761"/>
    </source>
</evidence>
<dbReference type="InterPro" id="IPR002883">
    <property type="entry name" value="CBM10/Dockerin_dom"/>
</dbReference>
<evidence type="ECO:0000256" key="7">
    <source>
        <dbReference type="ARBA" id="ARBA00022801"/>
    </source>
</evidence>
<dbReference type="OrthoDB" id="2115822at2759"/>
<evidence type="ECO:0000256" key="2">
    <source>
        <dbReference type="ARBA" id="ARBA00004851"/>
    </source>
</evidence>
<evidence type="ECO:0000256" key="10">
    <source>
        <dbReference type="ARBA" id="ARBA00023326"/>
    </source>
</evidence>
<dbReference type="STRING" id="1754191.A0A1Y1V9Q7"/>
<evidence type="ECO:0000313" key="18">
    <source>
        <dbReference type="Proteomes" id="UP000193719"/>
    </source>
</evidence>
<sequence length="919" mass="100906">MNYTKLIQFLATVGLVSAQSFCSSAKHSGTSVTEYSNKVGSISGIGYELWADSGSNSATFYSDGSFSCSFRNAKDYLCRTGLSFDSTKSHDQIGHMYADFKLVKQNIQNVDYSYVGIYGWTRSPLVEFYIVDNWLSQYRPGDWVGNKKHGDFVIDGATYTVYENTRYGPSIDGDTQFKQYFSIRQQARDWVGNKKHGDFVIDGATYTVYENTRYGPSIDGDTQFKQYFSIRQQARDCGKIDITAHFQQWEKLGMKLGKMHEAKVLGEAGSNGSGTSGTADFPYAKVYIGDGNSGNSNSNTGNSFGGNTGNTQTGNNQSSNNQSNSSASCPASITKQGYKCCKAGCEVIYTDADGDWGVENNEWCGCGNRTTSSASGTCSAKITSQGYKCCSAGCVIYYTDADGDWGVENNQWCGCGGGNSNTNNNNTSNNNNNNNNNQSSSSNASNTNYCSSAKHSGTSVTEYSNKVGSISGIGYELWADSGNNSATFYSDGSFSCSFQNAKDYLCRSGLSFDSTKTHDQIGHMYADFKLVKQNIQNVDYSYVGIYGWTRSPLVEFYVVDNWLSQWRPGDWVGNKKHGDFVIDGATYTVYENTRYGPSIDGDTQFKQYFSIRQQARDCGKIDITAHFQQWEKLGMKLGKMHEAKVLGEAGSNGSGTSGTADFPYAKVYIGEGNSGNAGNSFGGNTNAGNSGNTSNNSATTYPKGSGFKFYTQCKNRNHWALTYDDGPTQYADSILDLLKKYDIKATFFLVGDMYIKSYDSEWTRIVKRMYNEGHVVASHTYSHNDLTQMSSQQIIQDMQKLEDAVYGAIGKKPAFMRPPYGSGNGNQNVMSTLQNFGMTAACTWHVDPMDWDNGGNINYAKQVFGKLNGEGVISLNHLKYNGDSLQGIIDLSTAEIELMLSKGYKPVTMEECLGMSAYK</sequence>
<keyword evidence="7" id="KW-0378">Hydrolase</keyword>
<dbReference type="PRINTS" id="PR00911">
    <property type="entry name" value="GLHYDRLASE11"/>
</dbReference>
<dbReference type="GO" id="GO:0045493">
    <property type="term" value="P:xylan catabolic process"/>
    <property type="evidence" value="ECO:0007669"/>
    <property type="project" value="UniProtKB-UniPathway"/>
</dbReference>
<evidence type="ECO:0000256" key="9">
    <source>
        <dbReference type="ARBA" id="ARBA00023295"/>
    </source>
</evidence>
<dbReference type="EMBL" id="MCFH01000022">
    <property type="protein sequence ID" value="ORX49962.1"/>
    <property type="molecule type" value="Genomic_DNA"/>
</dbReference>
<dbReference type="PROSITE" id="PS51677">
    <property type="entry name" value="NODB"/>
    <property type="match status" value="1"/>
</dbReference>
<feature type="compositionally biased region" description="Low complexity" evidence="12">
    <location>
        <begin position="424"/>
        <end position="448"/>
    </location>
</feature>
<dbReference type="PROSITE" id="PS00776">
    <property type="entry name" value="GH11_1"/>
    <property type="match status" value="2"/>
</dbReference>
<comment type="catalytic activity">
    <reaction evidence="1">
        <text>Endohydrolysis of (1-&gt;4)-beta-D-xylosidic linkages in xylans.</text>
        <dbReference type="EC" id="3.2.1.8"/>
    </reaction>
</comment>
<dbReference type="UniPathway" id="UPA00114"/>
<dbReference type="GO" id="GO:0030246">
    <property type="term" value="F:carbohydrate binding"/>
    <property type="evidence" value="ECO:0007669"/>
    <property type="project" value="UniProtKB-KW"/>
</dbReference>
<dbReference type="EC" id="3.2.1.8" evidence="3"/>
<keyword evidence="9" id="KW-0326">Glycosidase</keyword>
<name>A0A1Y1V9Q7_9FUNG</name>
<dbReference type="InterPro" id="IPR013319">
    <property type="entry name" value="GH11/12"/>
</dbReference>
<evidence type="ECO:0000259" key="14">
    <source>
        <dbReference type="PROSITE" id="PS51677"/>
    </source>
</evidence>
<dbReference type="SUPFAM" id="SSF49899">
    <property type="entry name" value="Concanavalin A-like lectins/glucanases"/>
    <property type="match status" value="3"/>
</dbReference>
<dbReference type="Gene3D" id="3.20.20.370">
    <property type="entry name" value="Glycoside hydrolase/deacetylase"/>
    <property type="match status" value="1"/>
</dbReference>
<comment type="caution">
    <text evidence="17">The sequence shown here is derived from an EMBL/GenBank/DDBJ whole genome shotgun (WGS) entry which is preliminary data.</text>
</comment>
<dbReference type="GO" id="GO:0031176">
    <property type="term" value="F:endo-1,4-beta-xylanase activity"/>
    <property type="evidence" value="ECO:0007669"/>
    <property type="project" value="UniProtKB-EC"/>
</dbReference>
<evidence type="ECO:0000256" key="3">
    <source>
        <dbReference type="ARBA" id="ARBA00012590"/>
    </source>
</evidence>
<comment type="pathway">
    <text evidence="2">Glycan degradation; xylan degradation.</text>
</comment>
<reference evidence="17 18" key="2">
    <citation type="submission" date="2016-08" db="EMBL/GenBank/DDBJ databases">
        <title>Pervasive Adenine N6-methylation of Active Genes in Fungi.</title>
        <authorList>
            <consortium name="DOE Joint Genome Institute"/>
            <person name="Mondo S.J."/>
            <person name="Dannebaum R.O."/>
            <person name="Kuo R.C."/>
            <person name="Labutti K."/>
            <person name="Haridas S."/>
            <person name="Kuo A."/>
            <person name="Salamov A."/>
            <person name="Ahrendt S.R."/>
            <person name="Lipzen A."/>
            <person name="Sullivan W."/>
            <person name="Andreopoulos W.B."/>
            <person name="Clum A."/>
            <person name="Lindquist E."/>
            <person name="Daum C."/>
            <person name="Ramamoorthy G.K."/>
            <person name="Gryganskyi A."/>
            <person name="Culley D."/>
            <person name="Magnuson J.K."/>
            <person name="James T.Y."/>
            <person name="O'Malley M.A."/>
            <person name="Stajich J.E."/>
            <person name="Spatafora J.W."/>
            <person name="Visel A."/>
            <person name="Grigoriev I.V."/>
        </authorList>
    </citation>
    <scope>NUCLEOTIDE SEQUENCE [LARGE SCALE GENOMIC DNA]</scope>
    <source>
        <strain evidence="18">finn</strain>
    </source>
</reference>
<dbReference type="InterPro" id="IPR018208">
    <property type="entry name" value="GH11_AS_1"/>
</dbReference>
<dbReference type="InterPro" id="IPR002509">
    <property type="entry name" value="NODB_dom"/>
</dbReference>
<dbReference type="Proteomes" id="UP000193719">
    <property type="component" value="Unassembled WGS sequence"/>
</dbReference>
<dbReference type="InterPro" id="IPR001137">
    <property type="entry name" value="Glyco_hydro_11"/>
</dbReference>
<dbReference type="Gene3D" id="2.60.120.180">
    <property type="match status" value="3"/>
</dbReference>
<feature type="region of interest" description="Disordered" evidence="12">
    <location>
        <begin position="297"/>
        <end position="326"/>
    </location>
</feature>
<dbReference type="SUPFAM" id="SSF88713">
    <property type="entry name" value="Glycoside hydrolase/deacetylase"/>
    <property type="match status" value="1"/>
</dbReference>
<organism evidence="17 18">
    <name type="scientific">Piromyces finnis</name>
    <dbReference type="NCBI Taxonomy" id="1754191"/>
    <lineage>
        <taxon>Eukaryota</taxon>
        <taxon>Fungi</taxon>
        <taxon>Fungi incertae sedis</taxon>
        <taxon>Chytridiomycota</taxon>
        <taxon>Chytridiomycota incertae sedis</taxon>
        <taxon>Neocallimastigomycetes</taxon>
        <taxon>Neocallimastigales</taxon>
        <taxon>Neocallimastigaceae</taxon>
        <taxon>Piromyces</taxon>
    </lineage>
</organism>
<dbReference type="PROSITE" id="PS51761">
    <property type="entry name" value="GH11_3"/>
    <property type="match status" value="2"/>
</dbReference>
<reference evidence="17 18" key="1">
    <citation type="submission" date="2016-08" db="EMBL/GenBank/DDBJ databases">
        <title>Genomes of anaerobic fungi encode conserved fungal cellulosomes for biomass hydrolysis.</title>
        <authorList>
            <consortium name="DOE Joint Genome Institute"/>
            <person name="Haitjema C.H."/>
            <person name="Gilmore S.P."/>
            <person name="Henske J.K."/>
            <person name="Solomon K.V."/>
            <person name="De Groot R."/>
            <person name="Kuo A."/>
            <person name="Mondo S.J."/>
            <person name="Salamov A.A."/>
            <person name="Labutti K."/>
            <person name="Zhao Z."/>
            <person name="Chiniquy J."/>
            <person name="Barry K."/>
            <person name="Brewer H.M."/>
            <person name="Purvine S.O."/>
            <person name="Wright A.T."/>
            <person name="Boxma B."/>
            <person name="Van Alen T."/>
            <person name="Hackstein J.H."/>
            <person name="Baker S.E."/>
            <person name="Grigoriev I.V."/>
            <person name="O'Malley M.A."/>
        </authorList>
    </citation>
    <scope>NUCLEOTIDE SEQUENCE [LARGE SCALE GENOMIC DNA]</scope>
    <source>
        <strain evidence="18">finn</strain>
    </source>
</reference>
<keyword evidence="8" id="KW-0119">Carbohydrate metabolism</keyword>
<evidence type="ECO:0000256" key="6">
    <source>
        <dbReference type="ARBA" id="ARBA00022737"/>
    </source>
</evidence>
<keyword evidence="18" id="KW-1185">Reference proteome</keyword>
<evidence type="ECO:0000256" key="13">
    <source>
        <dbReference type="SAM" id="SignalP"/>
    </source>
</evidence>
<keyword evidence="6" id="KW-0677">Repeat</keyword>
<dbReference type="AlphaFoldDB" id="A0A1Y1V9Q7"/>
<dbReference type="PROSITE" id="PS51763">
    <property type="entry name" value="CBM10"/>
    <property type="match status" value="2"/>
</dbReference>
<keyword evidence="10" id="KW-0624">Polysaccharide degradation</keyword>
<dbReference type="InterPro" id="IPR033123">
    <property type="entry name" value="GH11_dom"/>
</dbReference>
<proteinExistence type="inferred from homology"/>
<dbReference type="PANTHER" id="PTHR46828">
    <property type="entry name" value="ENDO-1,4-BETA-XYLANASE A-RELATED"/>
    <property type="match status" value="1"/>
</dbReference>
<dbReference type="GO" id="GO:0016810">
    <property type="term" value="F:hydrolase activity, acting on carbon-nitrogen (but not peptide) bonds"/>
    <property type="evidence" value="ECO:0007669"/>
    <property type="project" value="InterPro"/>
</dbReference>
<protein>
    <recommendedName>
        <fullName evidence="3">endo-1,4-beta-xylanase</fullName>
        <ecNumber evidence="3">3.2.1.8</ecNumber>
    </recommendedName>
</protein>
<evidence type="ECO:0000256" key="1">
    <source>
        <dbReference type="ARBA" id="ARBA00000681"/>
    </source>
</evidence>